<sequence>MQGAGCNSISEDAQCHGYIPRLKRIFGMGGADAEWVDAANDYPELLSFDGLELLGFDFKGTANVLMADGAAVRDSQPRKGMRLLFVIREKIVPCDVNSAKATLVLGNIHNPDNMPIVVLTDLCEEWHALWMDWDIIQHHPFESRGLAIGHI</sequence>
<gene>
    <name evidence="1" type="primary">g8725</name>
    <name evidence="1" type="ORF">VP750_LOCUS7836</name>
</gene>
<comment type="caution">
    <text evidence="1">The sequence shown here is derived from an EMBL/GenBank/DDBJ whole genome shotgun (WGS) entry which is preliminary data.</text>
</comment>
<keyword evidence="2" id="KW-1185">Reference proteome</keyword>
<name>A0ABP1G3N5_9CHLO</name>
<evidence type="ECO:0000313" key="2">
    <source>
        <dbReference type="Proteomes" id="UP001497392"/>
    </source>
</evidence>
<protein>
    <submittedName>
        <fullName evidence="1">G8725 protein</fullName>
    </submittedName>
</protein>
<reference evidence="1 2" key="1">
    <citation type="submission" date="2024-06" db="EMBL/GenBank/DDBJ databases">
        <authorList>
            <person name="Kraege A."/>
            <person name="Thomma B."/>
        </authorList>
    </citation>
    <scope>NUCLEOTIDE SEQUENCE [LARGE SCALE GENOMIC DNA]</scope>
</reference>
<dbReference type="Proteomes" id="UP001497392">
    <property type="component" value="Unassembled WGS sequence"/>
</dbReference>
<accession>A0ABP1G3N5</accession>
<proteinExistence type="predicted"/>
<organism evidence="1 2">
    <name type="scientific">Coccomyxa viridis</name>
    <dbReference type="NCBI Taxonomy" id="1274662"/>
    <lineage>
        <taxon>Eukaryota</taxon>
        <taxon>Viridiplantae</taxon>
        <taxon>Chlorophyta</taxon>
        <taxon>core chlorophytes</taxon>
        <taxon>Trebouxiophyceae</taxon>
        <taxon>Trebouxiophyceae incertae sedis</taxon>
        <taxon>Coccomyxaceae</taxon>
        <taxon>Coccomyxa</taxon>
    </lineage>
</organism>
<dbReference type="EMBL" id="CAXHTA020000015">
    <property type="protein sequence ID" value="CAL5225930.1"/>
    <property type="molecule type" value="Genomic_DNA"/>
</dbReference>
<evidence type="ECO:0000313" key="1">
    <source>
        <dbReference type="EMBL" id="CAL5225930.1"/>
    </source>
</evidence>